<dbReference type="OrthoDB" id="105697at2157"/>
<dbReference type="InterPro" id="IPR014729">
    <property type="entry name" value="Rossmann-like_a/b/a_fold"/>
</dbReference>
<dbReference type="InterPro" id="IPR006015">
    <property type="entry name" value="Universal_stress_UspA"/>
</dbReference>
<evidence type="ECO:0000259" key="2">
    <source>
        <dbReference type="Pfam" id="PF00582"/>
    </source>
</evidence>
<dbReference type="AlphaFoldDB" id="A0A3A6PP18"/>
<dbReference type="EMBL" id="QKNY01000006">
    <property type="protein sequence ID" value="RJX43957.1"/>
    <property type="molecule type" value="Genomic_DNA"/>
</dbReference>
<dbReference type="Pfam" id="PF00582">
    <property type="entry name" value="Usp"/>
    <property type="match status" value="2"/>
</dbReference>
<gene>
    <name evidence="3" type="ORF">DM826_04580</name>
</gene>
<dbReference type="SUPFAM" id="SSF52402">
    <property type="entry name" value="Adenine nucleotide alpha hydrolases-like"/>
    <property type="match status" value="2"/>
</dbReference>
<protein>
    <submittedName>
        <fullName evidence="3">Universal stress protein</fullName>
    </submittedName>
</protein>
<reference evidence="3 4" key="1">
    <citation type="submission" date="2018-06" db="EMBL/GenBank/DDBJ databases">
        <title>Halonotius sp. F13-13 a new haloarchaeeon isolated from a solar saltern from Isla Cristina, Huelva, Spain.</title>
        <authorList>
            <person name="Duran-Viseras A."/>
            <person name="Sanchez-Porro C."/>
            <person name="Ventosa A."/>
        </authorList>
    </citation>
    <scope>NUCLEOTIDE SEQUENCE [LARGE SCALE GENOMIC DNA]</scope>
    <source>
        <strain evidence="3 4">F13-13</strain>
    </source>
</reference>
<dbReference type="CDD" id="cd00293">
    <property type="entry name" value="USP-like"/>
    <property type="match status" value="2"/>
</dbReference>
<name>A0A3A6PP18_9EURY</name>
<feature type="domain" description="UspA" evidence="2">
    <location>
        <begin position="1"/>
        <end position="135"/>
    </location>
</feature>
<comment type="similarity">
    <text evidence="1">Belongs to the universal stress protein A family.</text>
</comment>
<organism evidence="3 4">
    <name type="scientific">Halonotius aquaticus</name>
    <dbReference type="NCBI Taxonomy" id="2216978"/>
    <lineage>
        <taxon>Archaea</taxon>
        <taxon>Methanobacteriati</taxon>
        <taxon>Methanobacteriota</taxon>
        <taxon>Stenosarchaea group</taxon>
        <taxon>Halobacteria</taxon>
        <taxon>Halobacteriales</taxon>
        <taxon>Haloferacaceae</taxon>
        <taxon>Halonotius</taxon>
    </lineage>
</organism>
<dbReference type="PANTHER" id="PTHR46268:SF6">
    <property type="entry name" value="UNIVERSAL STRESS PROTEIN UP12"/>
    <property type="match status" value="1"/>
</dbReference>
<dbReference type="RefSeq" id="WP_120101951.1">
    <property type="nucleotide sequence ID" value="NZ_QKNY01000006.1"/>
</dbReference>
<comment type="caution">
    <text evidence="3">The sequence shown here is derived from an EMBL/GenBank/DDBJ whole genome shotgun (WGS) entry which is preliminary data.</text>
</comment>
<keyword evidence="4" id="KW-1185">Reference proteome</keyword>
<dbReference type="Gene3D" id="3.40.50.620">
    <property type="entry name" value="HUPs"/>
    <property type="match status" value="2"/>
</dbReference>
<evidence type="ECO:0000256" key="1">
    <source>
        <dbReference type="ARBA" id="ARBA00008791"/>
    </source>
</evidence>
<sequence>MFDRILFPIDDSDGAVAIRESVYALAAAHDATLHVLNVADTAHDSVTRIGDEVVDALEIEGEELVSETATQAAERGIPTKTAVIQGGVAATITRYTETADIDLIVMPTQGRTGIEEHLLGSTTERVSRETPVPLLTLGPDAAGVSPPFERLLVPTDGSDTAAAALDVGIDLAVADSSTLQLLSVIDTSLFGSELQADQYADSLSETATEIVTAARDRATAAGVNDVVTTVEEDESVVAGIQSYAADADSDCIVVGTHGRTGLDRYLLGSVTEKLIRTASVPVLVVPPADRDTEA</sequence>
<proteinExistence type="inferred from homology"/>
<evidence type="ECO:0000313" key="3">
    <source>
        <dbReference type="EMBL" id="RJX43957.1"/>
    </source>
</evidence>
<dbReference type="PANTHER" id="PTHR46268">
    <property type="entry name" value="STRESS RESPONSE PROTEIN NHAX"/>
    <property type="match status" value="1"/>
</dbReference>
<evidence type="ECO:0000313" key="4">
    <source>
        <dbReference type="Proteomes" id="UP000276588"/>
    </source>
</evidence>
<accession>A0A3A6PP18</accession>
<dbReference type="Proteomes" id="UP000276588">
    <property type="component" value="Unassembled WGS sequence"/>
</dbReference>
<dbReference type="PRINTS" id="PR01438">
    <property type="entry name" value="UNVRSLSTRESS"/>
</dbReference>
<dbReference type="InterPro" id="IPR006016">
    <property type="entry name" value="UspA"/>
</dbReference>
<feature type="domain" description="UspA" evidence="2">
    <location>
        <begin position="148"/>
        <end position="286"/>
    </location>
</feature>